<dbReference type="GO" id="GO:0005789">
    <property type="term" value="C:endoplasmic reticulum membrane"/>
    <property type="evidence" value="ECO:0007669"/>
    <property type="project" value="UniProtKB-SubCell"/>
</dbReference>
<dbReference type="InterPro" id="IPR001680">
    <property type="entry name" value="WD40_rpt"/>
</dbReference>
<evidence type="ECO:0000256" key="2">
    <source>
        <dbReference type="ARBA" id="ARBA00004397"/>
    </source>
</evidence>
<evidence type="ECO:0000256" key="11">
    <source>
        <dbReference type="ARBA" id="ARBA00022927"/>
    </source>
</evidence>
<dbReference type="EMBL" id="KZ819635">
    <property type="protein sequence ID" value="PWN91344.1"/>
    <property type="molecule type" value="Genomic_DNA"/>
</dbReference>
<evidence type="ECO:0000256" key="3">
    <source>
        <dbReference type="ARBA" id="ARBA00004567"/>
    </source>
</evidence>
<feature type="repeat" description="WD" evidence="18">
    <location>
        <begin position="244"/>
        <end position="279"/>
    </location>
</feature>
<dbReference type="FunCoup" id="A0A316YRA3">
    <property type="interactions" value="607"/>
</dbReference>
<keyword evidence="13" id="KW-0906">Nuclear pore complex</keyword>
<name>A0A316YRA3_9BASI</name>
<evidence type="ECO:0000256" key="5">
    <source>
        <dbReference type="ARBA" id="ARBA00022448"/>
    </source>
</evidence>
<dbReference type="Proteomes" id="UP000245768">
    <property type="component" value="Unassembled WGS sequence"/>
</dbReference>
<dbReference type="STRING" id="215250.A0A316YRA3"/>
<dbReference type="InterPro" id="IPR015943">
    <property type="entry name" value="WD40/YVTN_repeat-like_dom_sf"/>
</dbReference>
<keyword evidence="10" id="KW-0931">ER-Golgi transport</keyword>
<keyword evidence="14" id="KW-0472">Membrane</keyword>
<evidence type="ECO:0000256" key="1">
    <source>
        <dbReference type="ARBA" id="ARBA00004299"/>
    </source>
</evidence>
<dbReference type="PROSITE" id="PS50294">
    <property type="entry name" value="WD_REPEATS_REGION"/>
    <property type="match status" value="2"/>
</dbReference>
<organism evidence="19 20">
    <name type="scientific">Acaromyces ingoldii</name>
    <dbReference type="NCBI Taxonomy" id="215250"/>
    <lineage>
        <taxon>Eukaryota</taxon>
        <taxon>Fungi</taxon>
        <taxon>Dikarya</taxon>
        <taxon>Basidiomycota</taxon>
        <taxon>Ustilaginomycotina</taxon>
        <taxon>Exobasidiomycetes</taxon>
        <taxon>Exobasidiales</taxon>
        <taxon>Cryptobasidiaceae</taxon>
        <taxon>Acaromyces</taxon>
    </lineage>
</organism>
<evidence type="ECO:0000256" key="4">
    <source>
        <dbReference type="ARBA" id="ARBA00010102"/>
    </source>
</evidence>
<dbReference type="PANTHER" id="PTHR11024">
    <property type="entry name" value="NUCLEAR PORE COMPLEX PROTEIN SEC13 / SEH1 FAMILY MEMBER"/>
    <property type="match status" value="1"/>
</dbReference>
<dbReference type="Gene3D" id="2.130.10.10">
    <property type="entry name" value="YVTN repeat-like/Quinoprotein amine dehydrogenase"/>
    <property type="match status" value="1"/>
</dbReference>
<keyword evidence="8" id="KW-0509">mRNA transport</keyword>
<evidence type="ECO:0000256" key="10">
    <source>
        <dbReference type="ARBA" id="ARBA00022892"/>
    </source>
</evidence>
<feature type="repeat" description="WD" evidence="18">
    <location>
        <begin position="63"/>
        <end position="97"/>
    </location>
</feature>
<evidence type="ECO:0000256" key="15">
    <source>
        <dbReference type="ARBA" id="ARBA00023242"/>
    </source>
</evidence>
<sequence>MAPSSNAQALSEAPRPVETMHEDMIHDAQLDYYGRKLATCSSDRTVKVFDVVDGNASGQGETLRGHEGPVWQVAWAHPKFGPILASASYDGKVIIWKDNGSGSGTTGTNTYGSYGSTGAGSGGWTKIKEHGMHSASVNSIAWAPHELGSVLACASSDGNVSVLTFNNDGTWAVDMVAAHPIGCNAVSWQPATQPGSLLTGQTAGDANGAQSSPIRRFASAGCDNVIKIWELSQEQNRWIEVEQLTGHTDWIRDVCFSPNIGLPRSYLASASQDRTVLVWTKDGSGPWTKTKLSPGGTAAGDDGKFKDTVWRTSFSLSGNVLAVSCGDGKVYLFKEGIKGGWDCVSELAA</sequence>
<dbReference type="AlphaFoldDB" id="A0A316YRA3"/>
<evidence type="ECO:0000256" key="9">
    <source>
        <dbReference type="ARBA" id="ARBA00022824"/>
    </source>
</evidence>
<evidence type="ECO:0000256" key="6">
    <source>
        <dbReference type="ARBA" id="ARBA00022574"/>
    </source>
</evidence>
<dbReference type="FunFam" id="2.130.10.10:FF:000904">
    <property type="entry name" value="Probable SEC13-protein transport protein"/>
    <property type="match status" value="1"/>
</dbReference>
<dbReference type="GO" id="GO:0005198">
    <property type="term" value="F:structural molecule activity"/>
    <property type="evidence" value="ECO:0007669"/>
    <property type="project" value="InterPro"/>
</dbReference>
<dbReference type="GO" id="GO:0090114">
    <property type="term" value="P:COPII-coated vesicle budding"/>
    <property type="evidence" value="ECO:0007669"/>
    <property type="project" value="TreeGrafter"/>
</dbReference>
<keyword evidence="11" id="KW-0653">Protein transport</keyword>
<keyword evidence="12" id="KW-0811">Translocation</keyword>
<keyword evidence="5" id="KW-0813">Transport</keyword>
<keyword evidence="9" id="KW-0256">Endoplasmic reticulum</keyword>
<dbReference type="RefSeq" id="XP_025378542.1">
    <property type="nucleotide sequence ID" value="XM_025519153.1"/>
</dbReference>
<evidence type="ECO:0000256" key="8">
    <source>
        <dbReference type="ARBA" id="ARBA00022816"/>
    </source>
</evidence>
<evidence type="ECO:0000313" key="19">
    <source>
        <dbReference type="EMBL" id="PWN91344.1"/>
    </source>
</evidence>
<evidence type="ECO:0000313" key="20">
    <source>
        <dbReference type="Proteomes" id="UP000245768"/>
    </source>
</evidence>
<comment type="similarity">
    <text evidence="4">Belongs to the WD repeat SEC13 family.</text>
</comment>
<dbReference type="InterPro" id="IPR036322">
    <property type="entry name" value="WD40_repeat_dom_sf"/>
</dbReference>
<evidence type="ECO:0000256" key="14">
    <source>
        <dbReference type="ARBA" id="ARBA00023136"/>
    </source>
</evidence>
<dbReference type="PROSITE" id="PS50082">
    <property type="entry name" value="WD_REPEATS_2"/>
    <property type="match status" value="2"/>
</dbReference>
<dbReference type="SMART" id="SM00320">
    <property type="entry name" value="WD40"/>
    <property type="match status" value="6"/>
</dbReference>
<dbReference type="InterPro" id="IPR037363">
    <property type="entry name" value="Sec13/Seh1_fam"/>
</dbReference>
<gene>
    <name evidence="19" type="ORF">FA10DRAFT_238796</name>
</gene>
<dbReference type="GO" id="GO:0006606">
    <property type="term" value="P:protein import into nucleus"/>
    <property type="evidence" value="ECO:0007669"/>
    <property type="project" value="TreeGrafter"/>
</dbReference>
<dbReference type="GO" id="GO:0031080">
    <property type="term" value="C:nuclear pore outer ring"/>
    <property type="evidence" value="ECO:0007669"/>
    <property type="project" value="TreeGrafter"/>
</dbReference>
<keyword evidence="16" id="KW-0968">Cytoplasmic vesicle</keyword>
<comment type="subcellular location">
    <subcellularLocation>
        <location evidence="1">Cytoplasmic vesicle</location>
        <location evidence="1">COPII-coated vesicle membrane</location>
        <topology evidence="1">Peripheral membrane protein</topology>
        <orientation evidence="1">Cytoplasmic side</orientation>
    </subcellularLocation>
    <subcellularLocation>
        <location evidence="2">Endoplasmic reticulum membrane</location>
        <topology evidence="2">Peripheral membrane protein</topology>
        <orientation evidence="2">Cytoplasmic side</orientation>
    </subcellularLocation>
    <subcellularLocation>
        <location evidence="3">Nucleus</location>
        <location evidence="3">Nuclear pore complex</location>
    </subcellularLocation>
</comment>
<dbReference type="Pfam" id="PF00400">
    <property type="entry name" value="WD40"/>
    <property type="match status" value="4"/>
</dbReference>
<keyword evidence="6 18" id="KW-0853">WD repeat</keyword>
<accession>A0A316YRA3</accession>
<evidence type="ECO:0000256" key="18">
    <source>
        <dbReference type="PROSITE-ProRule" id="PRU00221"/>
    </source>
</evidence>
<keyword evidence="7" id="KW-0677">Repeat</keyword>
<dbReference type="OrthoDB" id="364224at2759"/>
<evidence type="ECO:0000256" key="17">
    <source>
        <dbReference type="ARBA" id="ARBA00025261"/>
    </source>
</evidence>
<dbReference type="GO" id="GO:0030127">
    <property type="term" value="C:COPII vesicle coat"/>
    <property type="evidence" value="ECO:0007669"/>
    <property type="project" value="TreeGrafter"/>
</dbReference>
<evidence type="ECO:0000256" key="13">
    <source>
        <dbReference type="ARBA" id="ARBA00023132"/>
    </source>
</evidence>
<keyword evidence="15" id="KW-0539">Nucleus</keyword>
<dbReference type="PANTHER" id="PTHR11024:SF2">
    <property type="entry name" value="PROTEIN SEC13 HOMOLOG"/>
    <property type="match status" value="1"/>
</dbReference>
<dbReference type="GO" id="GO:0051028">
    <property type="term" value="P:mRNA transport"/>
    <property type="evidence" value="ECO:0007669"/>
    <property type="project" value="UniProtKB-KW"/>
</dbReference>
<dbReference type="GO" id="GO:0032527">
    <property type="term" value="P:protein exit from endoplasmic reticulum"/>
    <property type="evidence" value="ECO:0007669"/>
    <property type="project" value="TreeGrafter"/>
</dbReference>
<dbReference type="GO" id="GO:0032008">
    <property type="term" value="P:positive regulation of TOR signaling"/>
    <property type="evidence" value="ECO:0007669"/>
    <property type="project" value="TreeGrafter"/>
</dbReference>
<evidence type="ECO:0000256" key="12">
    <source>
        <dbReference type="ARBA" id="ARBA00023010"/>
    </source>
</evidence>
<comment type="function">
    <text evidence="17">Component of the coat protein complex II (COPII) which promotes the formation of transport vesicles from the endoplasmic reticulum (ER). The coat has two main functions, the physical deformation of the endoplasmic reticulum membrane into vesicles and the selection of cargo molecules. It also functions as a component of the nuclear pore complex (NPC). NPC components, collectively referred to as nucleoporins (NUPs), can play the role of both NPC structural components and of docking or interaction partners for transiently associated nuclear transport factors. SEC13 is required for efficient mRNA export from the nucleus to the cytoplasm and for correct nuclear pore biogenesis and distribution.</text>
</comment>
<evidence type="ECO:0000256" key="7">
    <source>
        <dbReference type="ARBA" id="ARBA00022737"/>
    </source>
</evidence>
<evidence type="ECO:0000256" key="16">
    <source>
        <dbReference type="ARBA" id="ARBA00023329"/>
    </source>
</evidence>
<keyword evidence="20" id="KW-1185">Reference proteome</keyword>
<reference evidence="19 20" key="1">
    <citation type="journal article" date="2018" name="Mol. Biol. Evol.">
        <title>Broad Genomic Sampling Reveals a Smut Pathogenic Ancestry of the Fungal Clade Ustilaginomycotina.</title>
        <authorList>
            <person name="Kijpornyongpan T."/>
            <person name="Mondo S.J."/>
            <person name="Barry K."/>
            <person name="Sandor L."/>
            <person name="Lee J."/>
            <person name="Lipzen A."/>
            <person name="Pangilinan J."/>
            <person name="LaButti K."/>
            <person name="Hainaut M."/>
            <person name="Henrissat B."/>
            <person name="Grigoriev I.V."/>
            <person name="Spatafora J.W."/>
            <person name="Aime M.C."/>
        </authorList>
    </citation>
    <scope>NUCLEOTIDE SEQUENCE [LARGE SCALE GENOMIC DNA]</scope>
    <source>
        <strain evidence="19 20">MCA 4198</strain>
    </source>
</reference>
<dbReference type="SUPFAM" id="SSF50978">
    <property type="entry name" value="WD40 repeat-like"/>
    <property type="match status" value="1"/>
</dbReference>
<dbReference type="InParanoid" id="A0A316YRA3"/>
<dbReference type="GeneID" id="37041069"/>
<protein>
    <submittedName>
        <fullName evidence="19">Putative SEC13-protein transport protein</fullName>
    </submittedName>
</protein>
<proteinExistence type="inferred from homology"/>